<keyword evidence="1" id="KW-0507">mRNA processing</keyword>
<organism evidence="3 4">
    <name type="scientific">Cylicostephanus goldi</name>
    <name type="common">Nematode worm</name>
    <dbReference type="NCBI Taxonomy" id="71465"/>
    <lineage>
        <taxon>Eukaryota</taxon>
        <taxon>Metazoa</taxon>
        <taxon>Ecdysozoa</taxon>
        <taxon>Nematoda</taxon>
        <taxon>Chromadorea</taxon>
        <taxon>Rhabditida</taxon>
        <taxon>Rhabditina</taxon>
        <taxon>Rhabditomorpha</taxon>
        <taxon>Strongyloidea</taxon>
        <taxon>Strongylidae</taxon>
        <taxon>Cylicostephanus</taxon>
    </lineage>
</organism>
<name>A0A3P7R565_CYLGO</name>
<evidence type="ECO:0000256" key="1">
    <source>
        <dbReference type="RuleBase" id="RU365006"/>
    </source>
</evidence>
<dbReference type="GO" id="GO:0003723">
    <property type="term" value="F:RNA binding"/>
    <property type="evidence" value="ECO:0007669"/>
    <property type="project" value="UniProtKB-KW"/>
</dbReference>
<feature type="region of interest" description="Disordered" evidence="2">
    <location>
        <begin position="106"/>
        <end position="133"/>
    </location>
</feature>
<feature type="compositionally biased region" description="Basic and acidic residues" evidence="2">
    <location>
        <begin position="107"/>
        <end position="130"/>
    </location>
</feature>
<dbReference type="EMBL" id="UYRV01134171">
    <property type="protein sequence ID" value="VDN38346.1"/>
    <property type="molecule type" value="Genomic_DNA"/>
</dbReference>
<evidence type="ECO:0000313" key="3">
    <source>
        <dbReference type="EMBL" id="VDN38346.1"/>
    </source>
</evidence>
<evidence type="ECO:0000313" key="4">
    <source>
        <dbReference type="Proteomes" id="UP000271889"/>
    </source>
</evidence>
<comment type="subcellular location">
    <subcellularLocation>
        <location evidence="1">Nucleus</location>
    </subcellularLocation>
</comment>
<dbReference type="AlphaFoldDB" id="A0A3P7R565"/>
<dbReference type="PANTHER" id="PTHR45922:SF1">
    <property type="entry name" value="CLEAVAGE AND POLYADENYLATION SPECIFICITY FACTOR SUBUNIT 2"/>
    <property type="match status" value="1"/>
</dbReference>
<dbReference type="GO" id="GO:0005847">
    <property type="term" value="C:mRNA cleavage and polyadenylation specificity factor complex"/>
    <property type="evidence" value="ECO:0007669"/>
    <property type="project" value="InterPro"/>
</dbReference>
<dbReference type="InterPro" id="IPR027075">
    <property type="entry name" value="CPSF2"/>
</dbReference>
<protein>
    <recommendedName>
        <fullName evidence="1">Cleavage and polyadenylation specificity factor subunit 2</fullName>
    </recommendedName>
    <alternativeName>
        <fullName evidence="1">Cleavage and polyadenylation specificity factor 100 kDa subunit</fullName>
    </alternativeName>
</protein>
<evidence type="ECO:0000256" key="2">
    <source>
        <dbReference type="SAM" id="MobiDB-lite"/>
    </source>
</evidence>
<accession>A0A3P7R565</accession>
<keyword evidence="1" id="KW-0694">RNA-binding</keyword>
<dbReference type="GO" id="GO:0006398">
    <property type="term" value="P:mRNA 3'-end processing by stem-loop binding and cleavage"/>
    <property type="evidence" value="ECO:0007669"/>
    <property type="project" value="InterPro"/>
</dbReference>
<dbReference type="Gene3D" id="3.40.50.10890">
    <property type="match status" value="1"/>
</dbReference>
<gene>
    <name evidence="3" type="ORF">CGOC_LOCUS13703</name>
</gene>
<keyword evidence="4" id="KW-1185">Reference proteome</keyword>
<reference evidence="3 4" key="1">
    <citation type="submission" date="2018-11" db="EMBL/GenBank/DDBJ databases">
        <authorList>
            <consortium name="Pathogen Informatics"/>
        </authorList>
    </citation>
    <scope>NUCLEOTIDE SEQUENCE [LARGE SCALE GENOMIC DNA]</scope>
</reference>
<sequence length="197" mass="22246">MMSHVAASVVEFAKSQVEWMSDKVLNGLDMECGYSRELFLDWCGDSRNSFIITGRSSERTLCSKLIYMAECLANNSRTNRIVALEVKKRVRLEGAELEAYKKKKAQKDKEEARRRLEQQERRQAELRGYDSDDDDEMIASALAAVETLRTKKTKEEEAAAAAARGEKPPKAVTPMVIDVEPKEEPIEHMETNGDAEA</sequence>
<feature type="region of interest" description="Disordered" evidence="2">
    <location>
        <begin position="147"/>
        <end position="174"/>
    </location>
</feature>
<dbReference type="SUPFAM" id="SSF56281">
    <property type="entry name" value="Metallo-hydrolase/oxidoreductase"/>
    <property type="match status" value="1"/>
</dbReference>
<comment type="similarity">
    <text evidence="1">Belongs to the metallo-beta-lactamase superfamily. RNA-metabolizing metallo-beta-lactamase-like family. CPSF2/YSH1 subfamily.</text>
</comment>
<dbReference type="InterPro" id="IPR036866">
    <property type="entry name" value="RibonucZ/Hydroxyglut_hydro"/>
</dbReference>
<dbReference type="Proteomes" id="UP000271889">
    <property type="component" value="Unassembled WGS sequence"/>
</dbReference>
<proteinExistence type="inferred from homology"/>
<keyword evidence="1" id="KW-0539">Nucleus</keyword>
<dbReference type="OrthoDB" id="64353at2759"/>
<dbReference type="PANTHER" id="PTHR45922">
    <property type="entry name" value="CLEAVAGE AND POLYADENYLATION SPECIFICITY FACTOR SUBUNIT 2"/>
    <property type="match status" value="1"/>
</dbReference>
<feature type="non-terminal residue" evidence="3">
    <location>
        <position position="197"/>
    </location>
</feature>